<accession>W4FT93</accession>
<keyword evidence="3 6" id="KW-1133">Transmembrane helix</keyword>
<dbReference type="Pfam" id="PF08510">
    <property type="entry name" value="PIG-P"/>
    <property type="match status" value="1"/>
</dbReference>
<dbReference type="GO" id="GO:0016020">
    <property type="term" value="C:membrane"/>
    <property type="evidence" value="ECO:0007669"/>
    <property type="project" value="UniProtKB-SubCell"/>
</dbReference>
<feature type="region of interest" description="Disordered" evidence="5">
    <location>
        <begin position="1"/>
        <end position="30"/>
    </location>
</feature>
<evidence type="ECO:0000256" key="2">
    <source>
        <dbReference type="ARBA" id="ARBA00022692"/>
    </source>
</evidence>
<feature type="domain" description="PIG-P" evidence="7">
    <location>
        <begin position="59"/>
        <end position="142"/>
    </location>
</feature>
<comment type="subcellular location">
    <subcellularLocation>
        <location evidence="1">Membrane</location>
        <topology evidence="1">Multi-pass membrane protein</topology>
    </subcellularLocation>
</comment>
<gene>
    <name evidence="8" type="ORF">H257_13823</name>
</gene>
<dbReference type="PANTHER" id="PTHR46346:SF1">
    <property type="entry name" value="PHOSPHATIDYLINOSITOL N-ACETYLGLUCOSAMINYLTRANSFERASE SUBUNIT P"/>
    <property type="match status" value="1"/>
</dbReference>
<keyword evidence="4 6" id="KW-0472">Membrane</keyword>
<proteinExistence type="predicted"/>
<dbReference type="GO" id="GO:0006506">
    <property type="term" value="P:GPI anchor biosynthetic process"/>
    <property type="evidence" value="ECO:0007669"/>
    <property type="project" value="TreeGrafter"/>
</dbReference>
<sequence>MVRRRSSADGGNGSNRRKSSTDMTGHRKADRKMSEIMEGVAMPPSMSFLETQRITAMQMEIYGFAGWIASIAIFVCYLLWAYVPDAILASYGITYYPSRYWALAVPAMLVMTLMALVVFYIAINWISTAPLDSYNTIRGTSEFGNDSCIGGDRSIHGHIDQGRARHPAQRQYPCHRRYSAHFCQSHVVSLSGMIL</sequence>
<dbReference type="RefSeq" id="XP_009839795.1">
    <property type="nucleotide sequence ID" value="XM_009841493.1"/>
</dbReference>
<evidence type="ECO:0000256" key="4">
    <source>
        <dbReference type="ARBA" id="ARBA00023136"/>
    </source>
</evidence>
<name>W4FT93_APHAT</name>
<dbReference type="GO" id="GO:0005783">
    <property type="term" value="C:endoplasmic reticulum"/>
    <property type="evidence" value="ECO:0007669"/>
    <property type="project" value="TreeGrafter"/>
</dbReference>
<dbReference type="EMBL" id="KI913164">
    <property type="protein sequence ID" value="ETV70730.1"/>
    <property type="molecule type" value="Genomic_DNA"/>
</dbReference>
<organism evidence="8">
    <name type="scientific">Aphanomyces astaci</name>
    <name type="common">Crayfish plague agent</name>
    <dbReference type="NCBI Taxonomy" id="112090"/>
    <lineage>
        <taxon>Eukaryota</taxon>
        <taxon>Sar</taxon>
        <taxon>Stramenopiles</taxon>
        <taxon>Oomycota</taxon>
        <taxon>Saprolegniomycetes</taxon>
        <taxon>Saprolegniales</taxon>
        <taxon>Verrucalvaceae</taxon>
        <taxon>Aphanomyces</taxon>
    </lineage>
</organism>
<feature type="transmembrane region" description="Helical" evidence="6">
    <location>
        <begin position="61"/>
        <end position="80"/>
    </location>
</feature>
<protein>
    <recommendedName>
        <fullName evidence="7">PIG-P domain-containing protein</fullName>
    </recommendedName>
</protein>
<dbReference type="InterPro" id="IPR013717">
    <property type="entry name" value="PIG-P"/>
</dbReference>
<dbReference type="OrthoDB" id="690928at2759"/>
<evidence type="ECO:0000256" key="3">
    <source>
        <dbReference type="ARBA" id="ARBA00022989"/>
    </source>
</evidence>
<dbReference type="VEuPathDB" id="FungiDB:H257_13823"/>
<dbReference type="PANTHER" id="PTHR46346">
    <property type="entry name" value="PHOSPHATIDYLINOSITOL N-ACETYLGLUCOSAMINYLTRANSFERASE SUBUNIT P"/>
    <property type="match status" value="1"/>
</dbReference>
<reference evidence="8" key="1">
    <citation type="submission" date="2013-12" db="EMBL/GenBank/DDBJ databases">
        <title>The Genome Sequence of Aphanomyces astaci APO3.</title>
        <authorList>
            <consortium name="The Broad Institute Genomics Platform"/>
            <person name="Russ C."/>
            <person name="Tyler B."/>
            <person name="van West P."/>
            <person name="Dieguez-Uribeondo J."/>
            <person name="Young S.K."/>
            <person name="Zeng Q."/>
            <person name="Gargeya S."/>
            <person name="Fitzgerald M."/>
            <person name="Abouelleil A."/>
            <person name="Alvarado L."/>
            <person name="Chapman S.B."/>
            <person name="Gainer-Dewar J."/>
            <person name="Goldberg J."/>
            <person name="Griggs A."/>
            <person name="Gujja S."/>
            <person name="Hansen M."/>
            <person name="Howarth C."/>
            <person name="Imamovic A."/>
            <person name="Ireland A."/>
            <person name="Larimer J."/>
            <person name="McCowan C."/>
            <person name="Murphy C."/>
            <person name="Pearson M."/>
            <person name="Poon T.W."/>
            <person name="Priest M."/>
            <person name="Roberts A."/>
            <person name="Saif S."/>
            <person name="Shea T."/>
            <person name="Sykes S."/>
            <person name="Wortman J."/>
            <person name="Nusbaum C."/>
            <person name="Birren B."/>
        </authorList>
    </citation>
    <scope>NUCLEOTIDE SEQUENCE [LARGE SCALE GENOMIC DNA]</scope>
    <source>
        <strain evidence="8">APO3</strain>
    </source>
</reference>
<dbReference type="InterPro" id="IPR052263">
    <property type="entry name" value="GPI_Anchor_Biosynth"/>
</dbReference>
<evidence type="ECO:0000313" key="8">
    <source>
        <dbReference type="EMBL" id="ETV70730.1"/>
    </source>
</evidence>
<evidence type="ECO:0000256" key="6">
    <source>
        <dbReference type="SAM" id="Phobius"/>
    </source>
</evidence>
<dbReference type="AlphaFoldDB" id="W4FT93"/>
<dbReference type="GeneID" id="20815819"/>
<evidence type="ECO:0000256" key="1">
    <source>
        <dbReference type="ARBA" id="ARBA00004141"/>
    </source>
</evidence>
<evidence type="ECO:0000256" key="5">
    <source>
        <dbReference type="SAM" id="MobiDB-lite"/>
    </source>
</evidence>
<dbReference type="STRING" id="112090.W4FT93"/>
<keyword evidence="2 6" id="KW-0812">Transmembrane</keyword>
<feature type="transmembrane region" description="Helical" evidence="6">
    <location>
        <begin position="100"/>
        <end position="123"/>
    </location>
</feature>
<evidence type="ECO:0000259" key="7">
    <source>
        <dbReference type="Pfam" id="PF08510"/>
    </source>
</evidence>